<name>Q9PAZ4_XYLFA</name>
<evidence type="ECO:0000313" key="2">
    <source>
        <dbReference type="Proteomes" id="UP000000812"/>
    </source>
</evidence>
<accession>Q9PAZ4</accession>
<protein>
    <submittedName>
        <fullName evidence="1">Uncharacterized protein</fullName>
    </submittedName>
</protein>
<dbReference type="PIR" id="F82568">
    <property type="entry name" value="F82568"/>
</dbReference>
<gene>
    <name evidence="1" type="ordered locus">XF_2351</name>
</gene>
<dbReference type="HOGENOM" id="CLU_3049520_0_0_6"/>
<dbReference type="Proteomes" id="UP000000812">
    <property type="component" value="Chromosome"/>
</dbReference>
<reference evidence="1 2" key="1">
    <citation type="journal article" date="2000" name="Nature">
        <title>The genome sequence of the plant pathogen Xylella fastidiosa.</title>
        <authorList>
            <person name="Simpson A.J."/>
            <person name="Reinach F.C."/>
            <person name="Arruda P."/>
            <person name="Abreu F.A."/>
            <person name="Acencio M."/>
            <person name="Alvarenga R."/>
            <person name="Alves L.M."/>
            <person name="Araya J.E."/>
            <person name="Baia G.S."/>
            <person name="Baptista C.S."/>
            <person name="Barros M.H."/>
            <person name="Bonaccorsi E.D."/>
            <person name="Bordin S."/>
            <person name="Bove J.M."/>
            <person name="Briones M.R."/>
            <person name="Bueno M.R."/>
            <person name="Camargo A.A."/>
            <person name="Camargo L.E."/>
            <person name="Carraro D.M."/>
            <person name="Carrer H."/>
            <person name="Colauto N.B."/>
            <person name="Colombo C."/>
            <person name="Costa F.F."/>
            <person name="Costa M.C."/>
            <person name="Costa-Neto C.M."/>
            <person name="Coutinho L.L."/>
            <person name="Cristofani M."/>
            <person name="Dias-Neto E."/>
            <person name="Docena C."/>
            <person name="El-Dorry H."/>
            <person name="Facincani A.P."/>
            <person name="Ferreira A.J."/>
            <person name="Ferreira V.C."/>
            <person name="Ferro J.A."/>
            <person name="Fraga J.S."/>
            <person name="Franca S.C."/>
            <person name="Franco M.C."/>
            <person name="Frohme M."/>
            <person name="Furlan L.R."/>
            <person name="Garnier M."/>
            <person name="Goldman G.H."/>
            <person name="Goldman M.H."/>
            <person name="Gomes S.L."/>
            <person name="Gruber A."/>
            <person name="Ho P.L."/>
            <person name="Hoheisel J.D."/>
            <person name="Junqueira M.L."/>
            <person name="Kemper E.L."/>
            <person name="Kitajima J.P."/>
            <person name="Krieger J.E."/>
            <person name="Kuramae E.E."/>
            <person name="Laigret F."/>
            <person name="Lambais M.R."/>
            <person name="Leite L.C."/>
            <person name="Lemos E.G."/>
            <person name="Lemos M.V."/>
            <person name="Lopes S.A."/>
            <person name="Lopes C.R."/>
            <person name="Machado J.A."/>
            <person name="Machado M.A."/>
            <person name="Madeira A.M."/>
            <person name="Madeira H.M."/>
            <person name="Marino C.L."/>
            <person name="Marques M.V."/>
            <person name="Martins E.A."/>
            <person name="Martins E.M."/>
            <person name="Matsukuma A.Y."/>
            <person name="Menck C.F."/>
            <person name="Miracca E.C."/>
            <person name="Miyaki C.Y."/>
            <person name="Monteriro-Vitorello C.B."/>
            <person name="Moon D.H."/>
            <person name="Nagai M.A."/>
            <person name="Nascimento A.L."/>
            <person name="Netto L.E."/>
            <person name="Nhani A.Jr."/>
            <person name="Nobrega F.G."/>
            <person name="Nunes L.R."/>
            <person name="Oliveira M.A."/>
            <person name="de Oliveira M.C."/>
            <person name="de Oliveira R.C."/>
            <person name="Palmieri D.A."/>
            <person name="Paris A."/>
            <person name="Peixoto B.R."/>
            <person name="Pereira G.A."/>
            <person name="Pereira H.A.Jr."/>
            <person name="Pesquero J.B."/>
            <person name="Quaggio R.B."/>
            <person name="Roberto P.G."/>
            <person name="Rodrigues V."/>
            <person name="de M Rosa A.J."/>
            <person name="de Rosa V.E.Jr."/>
            <person name="de Sa R.G."/>
            <person name="Santelli R.V."/>
            <person name="Sawasaki H.E."/>
            <person name="da Silva A.C."/>
            <person name="da Silva A.M."/>
            <person name="da Silva F.R."/>
            <person name="da Silva W.A.Jr."/>
            <person name="da Silveira J.F."/>
            <person name="Silvestri M.L."/>
            <person name="Siqueira W.J."/>
            <person name="de Souza A.A."/>
            <person name="de Souza A.P."/>
            <person name="Terenzi M.F."/>
            <person name="Truffi D."/>
            <person name="Tsai S.M."/>
            <person name="Tsuhako M.H."/>
            <person name="Vallada H."/>
            <person name="Van Sluys M.A."/>
            <person name="Verjovski-Almeida S."/>
            <person name="Vettore A.L."/>
            <person name="Zago M.A."/>
            <person name="Zatz M."/>
            <person name="Meidanis J."/>
            <person name="Setubal J.C."/>
        </authorList>
    </citation>
    <scope>NUCLEOTIDE SEQUENCE [LARGE SCALE GENOMIC DNA]</scope>
    <source>
        <strain evidence="1 2">9a5c</strain>
    </source>
</reference>
<proteinExistence type="predicted"/>
<dbReference type="EMBL" id="AE003849">
    <property type="protein sequence ID" value="AAF85150.1"/>
    <property type="molecule type" value="Genomic_DNA"/>
</dbReference>
<sequence length="54" mass="6202">MIASIDVDRFLEIPTEASLIQIRGYLSNPIKMRRPLWSVAKIADRKFFSTHGVL</sequence>
<organism evidence="1 2">
    <name type="scientific">Xylella fastidiosa (strain 9a5c)</name>
    <dbReference type="NCBI Taxonomy" id="160492"/>
    <lineage>
        <taxon>Bacteria</taxon>
        <taxon>Pseudomonadati</taxon>
        <taxon>Pseudomonadota</taxon>
        <taxon>Gammaproteobacteria</taxon>
        <taxon>Lysobacterales</taxon>
        <taxon>Lysobacteraceae</taxon>
        <taxon>Xylella</taxon>
    </lineage>
</organism>
<evidence type="ECO:0000313" key="1">
    <source>
        <dbReference type="EMBL" id="AAF85150.1"/>
    </source>
</evidence>
<dbReference type="AlphaFoldDB" id="Q9PAZ4"/>
<dbReference type="KEGG" id="xfa:XF_2351"/>